<feature type="transmembrane region" description="Helical" evidence="11">
    <location>
        <begin position="12"/>
        <end position="30"/>
    </location>
</feature>
<dbReference type="Gene3D" id="1.20.120.220">
    <property type="entry name" value="ATP synthase, F0 complex, subunit A"/>
    <property type="match status" value="1"/>
</dbReference>
<evidence type="ECO:0000256" key="9">
    <source>
        <dbReference type="ARBA" id="ARBA00023136"/>
    </source>
</evidence>
<dbReference type="PANTHER" id="PTHR42823:SF3">
    <property type="entry name" value="ATP SYNTHASE SUBUNIT A, CHLOROPLASTIC"/>
    <property type="match status" value="1"/>
</dbReference>
<protein>
    <recommendedName>
        <fullName evidence="11 12">ATP synthase subunit a</fullName>
    </recommendedName>
    <alternativeName>
        <fullName evidence="11">ATP synthase F0 sector subunit a</fullName>
    </alternativeName>
    <alternativeName>
        <fullName evidence="11">F-ATPase subunit 6</fullName>
    </alternativeName>
</protein>
<dbReference type="AlphaFoldDB" id="A0A7V3RDP4"/>
<sequence>MKVNFSKSEKIFLLIFLVLYFIIAVWNAGYVEFPESSGLVWQMKIPLPSIFGVLNPMTVIMTSVIIVLWILVSLKFKKHLSKIPSRFQSAIELLLSFIYDLVDNSIPVKKLVKPVFYFSSTLFLFILVSNILGGIPGISVSPVNNGLSINFFNDTWYSPTADLNTNLTYAIMVLIASYIFAIKHKGLKEWAKGFISPSPFMLPMNILGELSRPISHSFRLFGNIAGGALISLMLCYLTKYTIVPVVVWGFFGFFIGAIQAYVFTILAVAYISAQLE</sequence>
<dbReference type="GO" id="GO:0045259">
    <property type="term" value="C:proton-transporting ATP synthase complex"/>
    <property type="evidence" value="ECO:0007669"/>
    <property type="project" value="UniProtKB-KW"/>
</dbReference>
<evidence type="ECO:0000256" key="3">
    <source>
        <dbReference type="ARBA" id="ARBA00022448"/>
    </source>
</evidence>
<comment type="subcellular location">
    <subcellularLocation>
        <location evidence="11 12">Cell membrane</location>
        <topology evidence="11 12">Multi-pass membrane protein</topology>
    </subcellularLocation>
    <subcellularLocation>
        <location evidence="1">Membrane</location>
        <topology evidence="1">Multi-pass membrane protein</topology>
    </subcellularLocation>
</comment>
<gene>
    <name evidence="11" type="primary">atpB</name>
    <name evidence="13" type="ORF">ENX73_00940</name>
</gene>
<keyword evidence="10 11" id="KW-0066">ATP synthesis</keyword>
<dbReference type="Pfam" id="PF00119">
    <property type="entry name" value="ATP-synt_A"/>
    <property type="match status" value="1"/>
</dbReference>
<comment type="similarity">
    <text evidence="2 11 12">Belongs to the ATPase A chain family.</text>
</comment>
<feature type="transmembrane region" description="Helical" evidence="11">
    <location>
        <begin position="220"/>
        <end position="239"/>
    </location>
</feature>
<dbReference type="InterPro" id="IPR045082">
    <property type="entry name" value="ATP_syn_F0_a_bact/chloroplast"/>
</dbReference>
<keyword evidence="3 11" id="KW-0813">Transport</keyword>
<dbReference type="GO" id="GO:0042777">
    <property type="term" value="P:proton motive force-driven plasma membrane ATP synthesis"/>
    <property type="evidence" value="ECO:0007669"/>
    <property type="project" value="TreeGrafter"/>
</dbReference>
<dbReference type="InterPro" id="IPR023011">
    <property type="entry name" value="ATP_synth_F0_asu_AS"/>
</dbReference>
<feature type="transmembrane region" description="Helical" evidence="11">
    <location>
        <begin position="50"/>
        <end position="72"/>
    </location>
</feature>
<dbReference type="PANTHER" id="PTHR42823">
    <property type="entry name" value="ATP SYNTHASE SUBUNIT A, CHLOROPLASTIC"/>
    <property type="match status" value="1"/>
</dbReference>
<accession>A0A7V3RDP4</accession>
<keyword evidence="8 11" id="KW-0406">Ion transport</keyword>
<evidence type="ECO:0000256" key="5">
    <source>
        <dbReference type="ARBA" id="ARBA00022692"/>
    </source>
</evidence>
<dbReference type="GO" id="GO:0046933">
    <property type="term" value="F:proton-transporting ATP synthase activity, rotational mechanism"/>
    <property type="evidence" value="ECO:0007669"/>
    <property type="project" value="UniProtKB-UniRule"/>
</dbReference>
<evidence type="ECO:0000256" key="12">
    <source>
        <dbReference type="RuleBase" id="RU000483"/>
    </source>
</evidence>
<comment type="function">
    <text evidence="11 12">Key component of the proton channel; it plays a direct role in the translocation of protons across the membrane.</text>
</comment>
<dbReference type="PRINTS" id="PR00123">
    <property type="entry name" value="ATPASEA"/>
</dbReference>
<evidence type="ECO:0000256" key="6">
    <source>
        <dbReference type="ARBA" id="ARBA00022781"/>
    </source>
</evidence>
<dbReference type="GO" id="GO:0005886">
    <property type="term" value="C:plasma membrane"/>
    <property type="evidence" value="ECO:0007669"/>
    <property type="project" value="UniProtKB-SubCell"/>
</dbReference>
<dbReference type="HAMAP" id="MF_01393">
    <property type="entry name" value="ATP_synth_a_bact"/>
    <property type="match status" value="1"/>
</dbReference>
<dbReference type="InterPro" id="IPR000568">
    <property type="entry name" value="ATP_synth_F0_asu"/>
</dbReference>
<feature type="transmembrane region" description="Helical" evidence="11">
    <location>
        <begin position="115"/>
        <end position="143"/>
    </location>
</feature>
<evidence type="ECO:0000256" key="1">
    <source>
        <dbReference type="ARBA" id="ARBA00004141"/>
    </source>
</evidence>
<dbReference type="EMBL" id="DTPE01000041">
    <property type="protein sequence ID" value="HGE74677.1"/>
    <property type="molecule type" value="Genomic_DNA"/>
</dbReference>
<evidence type="ECO:0000256" key="2">
    <source>
        <dbReference type="ARBA" id="ARBA00006810"/>
    </source>
</evidence>
<keyword evidence="9 11" id="KW-0472">Membrane</keyword>
<keyword evidence="11" id="KW-1003">Cell membrane</keyword>
<keyword evidence="4 11" id="KW-0138">CF(0)</keyword>
<dbReference type="CDD" id="cd00310">
    <property type="entry name" value="ATP-synt_Fo_a_6"/>
    <property type="match status" value="1"/>
</dbReference>
<organism evidence="13">
    <name type="scientific">Mesoaciditoga lauensis</name>
    <dbReference type="NCBI Taxonomy" id="1495039"/>
    <lineage>
        <taxon>Bacteria</taxon>
        <taxon>Thermotogati</taxon>
        <taxon>Thermotogota</taxon>
        <taxon>Thermotogae</taxon>
        <taxon>Mesoaciditogales</taxon>
        <taxon>Mesoaciditogaceae</taxon>
        <taxon>Mesoaciditoga</taxon>
    </lineage>
</organism>
<evidence type="ECO:0000313" key="13">
    <source>
        <dbReference type="EMBL" id="HGE74677.1"/>
    </source>
</evidence>
<evidence type="ECO:0000256" key="10">
    <source>
        <dbReference type="ARBA" id="ARBA00023310"/>
    </source>
</evidence>
<comment type="caution">
    <text evidence="13">The sequence shown here is derived from an EMBL/GenBank/DDBJ whole genome shotgun (WGS) entry which is preliminary data.</text>
</comment>
<keyword evidence="7 11" id="KW-1133">Transmembrane helix</keyword>
<name>A0A7V3RDP4_9BACT</name>
<dbReference type="SUPFAM" id="SSF81336">
    <property type="entry name" value="F1F0 ATP synthase subunit A"/>
    <property type="match status" value="1"/>
</dbReference>
<evidence type="ECO:0000256" key="4">
    <source>
        <dbReference type="ARBA" id="ARBA00022547"/>
    </source>
</evidence>
<dbReference type="InterPro" id="IPR035908">
    <property type="entry name" value="F0_ATP_A_sf"/>
</dbReference>
<reference evidence="13" key="1">
    <citation type="journal article" date="2020" name="mSystems">
        <title>Genome- and Community-Level Interaction Insights into Carbon Utilization and Element Cycling Functions of Hydrothermarchaeota in Hydrothermal Sediment.</title>
        <authorList>
            <person name="Zhou Z."/>
            <person name="Liu Y."/>
            <person name="Xu W."/>
            <person name="Pan J."/>
            <person name="Luo Z.H."/>
            <person name="Li M."/>
        </authorList>
    </citation>
    <scope>NUCLEOTIDE SEQUENCE [LARGE SCALE GENOMIC DNA]</scope>
    <source>
        <strain evidence="13">SpSt-966</strain>
    </source>
</reference>
<proteinExistence type="inferred from homology"/>
<evidence type="ECO:0000256" key="8">
    <source>
        <dbReference type="ARBA" id="ARBA00023065"/>
    </source>
</evidence>
<feature type="transmembrane region" description="Helical" evidence="11">
    <location>
        <begin position="163"/>
        <end position="182"/>
    </location>
</feature>
<feature type="transmembrane region" description="Helical" evidence="11">
    <location>
        <begin position="245"/>
        <end position="271"/>
    </location>
</feature>
<dbReference type="PROSITE" id="PS00449">
    <property type="entry name" value="ATPASE_A"/>
    <property type="match status" value="1"/>
</dbReference>
<dbReference type="NCBIfam" id="TIGR01131">
    <property type="entry name" value="ATP_synt_6_or_A"/>
    <property type="match status" value="1"/>
</dbReference>
<evidence type="ECO:0000256" key="11">
    <source>
        <dbReference type="HAMAP-Rule" id="MF_01393"/>
    </source>
</evidence>
<evidence type="ECO:0000256" key="7">
    <source>
        <dbReference type="ARBA" id="ARBA00022989"/>
    </source>
</evidence>
<keyword evidence="6 11" id="KW-0375">Hydrogen ion transport</keyword>
<keyword evidence="5 11" id="KW-0812">Transmembrane</keyword>